<feature type="region of interest" description="Disordered" evidence="1">
    <location>
        <begin position="36"/>
        <end position="145"/>
    </location>
</feature>
<name>S3CS46_OPHP1</name>
<gene>
    <name evidence="2" type="ORF">F503_07234</name>
</gene>
<dbReference type="EMBL" id="KE148147">
    <property type="protein sequence ID" value="EPE09458.1"/>
    <property type="molecule type" value="Genomic_DNA"/>
</dbReference>
<reference evidence="2 3" key="1">
    <citation type="journal article" date="2013" name="BMC Genomics">
        <title>The genome and transcriptome of the pine saprophyte Ophiostoma piceae, and a comparison with the bark beetle-associated pine pathogen Grosmannia clavigera.</title>
        <authorList>
            <person name="Haridas S."/>
            <person name="Wang Y."/>
            <person name="Lim L."/>
            <person name="Massoumi Alamouti S."/>
            <person name="Jackman S."/>
            <person name="Docking R."/>
            <person name="Robertson G."/>
            <person name="Birol I."/>
            <person name="Bohlmann J."/>
            <person name="Breuil C."/>
        </authorList>
    </citation>
    <scope>NUCLEOTIDE SEQUENCE [LARGE SCALE GENOMIC DNA]</scope>
    <source>
        <strain evidence="2 3">UAMH 11346</strain>
    </source>
</reference>
<feature type="compositionally biased region" description="Polar residues" evidence="1">
    <location>
        <begin position="136"/>
        <end position="145"/>
    </location>
</feature>
<evidence type="ECO:0000313" key="3">
    <source>
        <dbReference type="Proteomes" id="UP000016923"/>
    </source>
</evidence>
<evidence type="ECO:0000313" key="2">
    <source>
        <dbReference type="EMBL" id="EPE09458.1"/>
    </source>
</evidence>
<accession>S3CS46</accession>
<evidence type="ECO:0000256" key="1">
    <source>
        <dbReference type="SAM" id="MobiDB-lite"/>
    </source>
</evidence>
<organism evidence="2 3">
    <name type="scientific">Ophiostoma piceae (strain UAMH 11346)</name>
    <name type="common">Sap stain fungus</name>
    <dbReference type="NCBI Taxonomy" id="1262450"/>
    <lineage>
        <taxon>Eukaryota</taxon>
        <taxon>Fungi</taxon>
        <taxon>Dikarya</taxon>
        <taxon>Ascomycota</taxon>
        <taxon>Pezizomycotina</taxon>
        <taxon>Sordariomycetes</taxon>
        <taxon>Sordariomycetidae</taxon>
        <taxon>Ophiostomatales</taxon>
        <taxon>Ophiostomataceae</taxon>
        <taxon>Ophiostoma</taxon>
    </lineage>
</organism>
<dbReference type="HOGENOM" id="CLU_1787377_0_0_1"/>
<feature type="compositionally biased region" description="Basic and acidic residues" evidence="1">
    <location>
        <begin position="44"/>
        <end position="58"/>
    </location>
</feature>
<dbReference type="AlphaFoldDB" id="S3CS46"/>
<dbReference type="VEuPathDB" id="FungiDB:F503_07234"/>
<keyword evidence="3" id="KW-1185">Reference proteome</keyword>
<sequence length="145" mass="15615">MRAGRYEAWIDKVPSGQIAGVGAVQWCAQCRPMAEQATGVTETGADKGAEDGQRRDGTNGEDDATEERAKGRDGRQRERDAGGGGPGDGGGKRKVAEEEDVSDFDAWRGGREAQSVEARTWSKGWERLSATLPAKKQQNAPERPQ</sequence>
<feature type="compositionally biased region" description="Basic and acidic residues" evidence="1">
    <location>
        <begin position="66"/>
        <end position="81"/>
    </location>
</feature>
<proteinExistence type="predicted"/>
<protein>
    <submittedName>
        <fullName evidence="2">Uncharacterized protein</fullName>
    </submittedName>
</protein>
<dbReference type="Proteomes" id="UP000016923">
    <property type="component" value="Unassembled WGS sequence"/>
</dbReference>